<reference evidence="2" key="3">
    <citation type="journal article" name="Syst. Appl. Microbiol.">
        <title>Streptomyces alkaliterrae sp. nov., isolated from an alkaline soil, and emended descriptions of Streptomyces alkaliphilus, Streptomyces calidiresistens and Streptomyces durbertensis.</title>
        <authorList>
            <person name="Swiecimska M."/>
            <person name="Golinska P."/>
            <person name="Nouioui I."/>
            <person name="Wypij M."/>
            <person name="Rai M."/>
            <person name="Sangal V."/>
            <person name="Goodfellow M."/>
        </authorList>
    </citation>
    <scope>NUCLEOTIDE SEQUENCE</scope>
    <source>
        <strain evidence="2">OF3</strain>
        <strain evidence="3">OF8</strain>
    </source>
</reference>
<evidence type="ECO:0000313" key="4">
    <source>
        <dbReference type="EMBL" id="MQS00473.1"/>
    </source>
</evidence>
<gene>
    <name evidence="4" type="ORF">FNX44_000965</name>
    <name evidence="2" type="ORF">H3146_03380</name>
    <name evidence="3" type="ORF">H3147_06745</name>
</gene>
<sequence>MRMRQLLAVSAAACVVAVAVPSSAQAGTKTVNGCPPGHVCVYDANPSGPTYAKPVFSTEGGFSHRSIPVKRIFNNGKKHPGADHIYYHGKAGWGEFRGCLHFHESANTAMDKGTFADLSGYTLNPVIQSAYWGDECPANRPVLQLDIHGDGKGWITPGS</sequence>
<reference evidence="6 7" key="2">
    <citation type="submission" date="2020-05" db="EMBL/GenBank/DDBJ databases">
        <title>Classification of alakaliphilic streptomycetes isolated from an alkaline soil next to Lonar Crater, India and a proposal for the recognition of Streptomyces alkaliterrae sp. nov.</title>
        <authorList>
            <person name="Golinska P."/>
        </authorList>
    </citation>
    <scope>NUCLEOTIDE SEQUENCE [LARGE SCALE GENOMIC DNA]</scope>
    <source>
        <strain evidence="7">OF3</strain>
        <strain evidence="6">OF8</strain>
    </source>
</reference>
<evidence type="ECO:0000256" key="1">
    <source>
        <dbReference type="SAM" id="SignalP"/>
    </source>
</evidence>
<reference evidence="4 5" key="1">
    <citation type="submission" date="2019-10" db="EMBL/GenBank/DDBJ databases">
        <title>Streptomyces sp. nov., a novel actinobacterium isolated from alkaline environment.</title>
        <authorList>
            <person name="Golinska P."/>
        </authorList>
    </citation>
    <scope>NUCLEOTIDE SEQUENCE [LARGE SCALE GENOMIC DNA]</scope>
    <source>
        <strain evidence="4 5">OF1</strain>
    </source>
</reference>
<organism evidence="4 5">
    <name type="scientific">Streptomyces alkaliterrae</name>
    <dbReference type="NCBI Taxonomy" id="2213162"/>
    <lineage>
        <taxon>Bacteria</taxon>
        <taxon>Bacillati</taxon>
        <taxon>Actinomycetota</taxon>
        <taxon>Actinomycetes</taxon>
        <taxon>Kitasatosporales</taxon>
        <taxon>Streptomycetaceae</taxon>
        <taxon>Streptomyces</taxon>
    </lineage>
</organism>
<evidence type="ECO:0000313" key="3">
    <source>
        <dbReference type="EMBL" id="MBB1258530.1"/>
    </source>
</evidence>
<dbReference type="RefSeq" id="WP_143645956.1">
    <property type="nucleotide sequence ID" value="NZ_JABJWZ010000016.1"/>
</dbReference>
<dbReference type="Proteomes" id="UP000517765">
    <property type="component" value="Unassembled WGS sequence"/>
</dbReference>
<evidence type="ECO:0000313" key="6">
    <source>
        <dbReference type="Proteomes" id="UP000517765"/>
    </source>
</evidence>
<protein>
    <recommendedName>
        <fullName evidence="8">Peptidase inhibitor family I36 protein</fullName>
    </recommendedName>
</protein>
<evidence type="ECO:0000313" key="2">
    <source>
        <dbReference type="EMBL" id="MBB1252417.1"/>
    </source>
</evidence>
<evidence type="ECO:0000313" key="7">
    <source>
        <dbReference type="Proteomes" id="UP000525686"/>
    </source>
</evidence>
<feature type="chain" id="PRO_5036149035" description="Peptidase inhibitor family I36 protein" evidence="1">
    <location>
        <begin position="27"/>
        <end position="159"/>
    </location>
</feature>
<dbReference type="AlphaFoldDB" id="A0A5P0YJB6"/>
<comment type="caution">
    <text evidence="4">The sequence shown here is derived from an EMBL/GenBank/DDBJ whole genome shotgun (WGS) entry which is preliminary data.</text>
</comment>
<dbReference type="EMBL" id="JABJWZ010000016">
    <property type="protein sequence ID" value="MBB1252417.1"/>
    <property type="molecule type" value="Genomic_DNA"/>
</dbReference>
<keyword evidence="5" id="KW-1185">Reference proteome</keyword>
<keyword evidence="1" id="KW-0732">Signal</keyword>
<name>A0A5P0YJB6_9ACTN</name>
<evidence type="ECO:0008006" key="8">
    <source>
        <dbReference type="Google" id="ProtNLM"/>
    </source>
</evidence>
<accession>A0A5P0YJB6</accession>
<dbReference type="EMBL" id="JABJXA010000026">
    <property type="protein sequence ID" value="MBB1258530.1"/>
    <property type="molecule type" value="Genomic_DNA"/>
</dbReference>
<dbReference type="OrthoDB" id="4234793at2"/>
<evidence type="ECO:0000313" key="5">
    <source>
        <dbReference type="Proteomes" id="UP000320857"/>
    </source>
</evidence>
<proteinExistence type="predicted"/>
<dbReference type="Proteomes" id="UP000320857">
    <property type="component" value="Unassembled WGS sequence"/>
</dbReference>
<dbReference type="EMBL" id="VJYK02000004">
    <property type="protein sequence ID" value="MQS00473.1"/>
    <property type="molecule type" value="Genomic_DNA"/>
</dbReference>
<dbReference type="Proteomes" id="UP000525686">
    <property type="component" value="Unassembled WGS sequence"/>
</dbReference>
<feature type="signal peptide" evidence="1">
    <location>
        <begin position="1"/>
        <end position="26"/>
    </location>
</feature>